<reference evidence="2 3" key="1">
    <citation type="submission" date="2019-04" db="EMBL/GenBank/DDBJ databases">
        <authorList>
            <person name="Feng G."/>
            <person name="Zhang J."/>
            <person name="Zhu H."/>
        </authorList>
    </citation>
    <scope>NUCLEOTIDE SEQUENCE [LARGE SCALE GENOMIC DNA]</scope>
    <source>
        <strain evidence="2 3">JCM 31653</strain>
    </source>
</reference>
<organism evidence="2 3">
    <name type="scientific">Hymenobacter aquaticus</name>
    <dbReference type="NCBI Taxonomy" id="1867101"/>
    <lineage>
        <taxon>Bacteria</taxon>
        <taxon>Pseudomonadati</taxon>
        <taxon>Bacteroidota</taxon>
        <taxon>Cytophagia</taxon>
        <taxon>Cytophagales</taxon>
        <taxon>Hymenobacteraceae</taxon>
        <taxon>Hymenobacter</taxon>
    </lineage>
</organism>
<evidence type="ECO:0000259" key="1">
    <source>
        <dbReference type="Pfam" id="PF14344"/>
    </source>
</evidence>
<sequence length="255" mass="26150">MKTLVNTLQRRFLLAAVPAALIFGGCSKDDDPVGPTPDQGRVLLVHAAPSSSAQVKFVANDNKEVSSLAYGTQSQYTSVAAGSQSIKVNDATTGQTAVTQALAVEKDKSYSVFAYSKDPTIGSIASLAVTDDLTPPSTGKAKIRLVHLGVSVANVVNLSVPAPLAGNTDVVTGVAFGTPSSFVEINPGPYNLAVSVGSGLTATTEASVGDGNGNTGVTRNYEAGKIYTVVLRGIKNTTGAIAEPLRLRATLITNN</sequence>
<comment type="caution">
    <text evidence="2">The sequence shown here is derived from an EMBL/GenBank/DDBJ whole genome shotgun (WGS) entry which is preliminary data.</text>
</comment>
<dbReference type="OrthoDB" id="9792011at2"/>
<evidence type="ECO:0000313" key="3">
    <source>
        <dbReference type="Proteomes" id="UP000297549"/>
    </source>
</evidence>
<dbReference type="RefSeq" id="WP_135464422.1">
    <property type="nucleotide sequence ID" value="NZ_SRLC01000002.1"/>
</dbReference>
<evidence type="ECO:0000313" key="2">
    <source>
        <dbReference type="EMBL" id="TGE21877.1"/>
    </source>
</evidence>
<dbReference type="Proteomes" id="UP000297549">
    <property type="component" value="Unassembled WGS sequence"/>
</dbReference>
<keyword evidence="3" id="KW-1185">Reference proteome</keyword>
<accession>A0A4Z0PVX0</accession>
<dbReference type="InterPro" id="IPR025510">
    <property type="entry name" value="DUF4397"/>
</dbReference>
<dbReference type="PROSITE" id="PS51257">
    <property type="entry name" value="PROKAR_LIPOPROTEIN"/>
    <property type="match status" value="1"/>
</dbReference>
<feature type="domain" description="DUF4397" evidence="1">
    <location>
        <begin position="42"/>
        <end position="155"/>
    </location>
</feature>
<protein>
    <submittedName>
        <fullName evidence="2">DUF4397 domain-containing protein</fullName>
    </submittedName>
</protein>
<gene>
    <name evidence="2" type="ORF">E5K00_16570</name>
</gene>
<dbReference type="EMBL" id="SRLC01000002">
    <property type="protein sequence ID" value="TGE21877.1"/>
    <property type="molecule type" value="Genomic_DNA"/>
</dbReference>
<dbReference type="AlphaFoldDB" id="A0A4Z0PVX0"/>
<name>A0A4Z0PVX0_9BACT</name>
<proteinExistence type="predicted"/>
<dbReference type="Pfam" id="PF14344">
    <property type="entry name" value="DUF4397"/>
    <property type="match status" value="1"/>
</dbReference>